<comment type="caution">
    <text evidence="1">The sequence shown here is derived from an EMBL/GenBank/DDBJ whole genome shotgun (WGS) entry which is preliminary data.</text>
</comment>
<sequence>MWWIGMGLGSVAGVVVLRVLLRQVRGLLLDIGDLVCAWTEVLSSIGSKAGRGGGCCAARYRCSGVAEAPRRLRRLR</sequence>
<accession>A0ABP6U8H1</accession>
<protein>
    <recommendedName>
        <fullName evidence="3">Secreted protein</fullName>
    </recommendedName>
</protein>
<reference evidence="2" key="1">
    <citation type="journal article" date="2019" name="Int. J. Syst. Evol. Microbiol.">
        <title>The Global Catalogue of Microorganisms (GCM) 10K type strain sequencing project: providing services to taxonomists for standard genome sequencing and annotation.</title>
        <authorList>
            <consortium name="The Broad Institute Genomics Platform"/>
            <consortium name="The Broad Institute Genome Sequencing Center for Infectious Disease"/>
            <person name="Wu L."/>
            <person name="Ma J."/>
        </authorList>
    </citation>
    <scope>NUCLEOTIDE SEQUENCE [LARGE SCALE GENOMIC DNA]</scope>
    <source>
        <strain evidence="2">JCM 4816</strain>
    </source>
</reference>
<proteinExistence type="predicted"/>
<dbReference type="Proteomes" id="UP001501455">
    <property type="component" value="Unassembled WGS sequence"/>
</dbReference>
<name>A0ABP6U8H1_9ACTN</name>
<evidence type="ECO:0008006" key="3">
    <source>
        <dbReference type="Google" id="ProtNLM"/>
    </source>
</evidence>
<evidence type="ECO:0000313" key="2">
    <source>
        <dbReference type="Proteomes" id="UP001501455"/>
    </source>
</evidence>
<keyword evidence="2" id="KW-1185">Reference proteome</keyword>
<organism evidence="1 2">
    <name type="scientific">Streptomyces prasinosporus</name>
    <dbReference type="NCBI Taxonomy" id="68256"/>
    <lineage>
        <taxon>Bacteria</taxon>
        <taxon>Bacillati</taxon>
        <taxon>Actinomycetota</taxon>
        <taxon>Actinomycetes</taxon>
        <taxon>Kitasatosporales</taxon>
        <taxon>Streptomycetaceae</taxon>
        <taxon>Streptomyces</taxon>
        <taxon>Streptomyces albogriseolus group</taxon>
    </lineage>
</organism>
<gene>
    <name evidence="1" type="ORF">GCM10019016_101280</name>
</gene>
<evidence type="ECO:0000313" key="1">
    <source>
        <dbReference type="EMBL" id="GAA3503018.1"/>
    </source>
</evidence>
<dbReference type="EMBL" id="BAAAXF010000073">
    <property type="protein sequence ID" value="GAA3503018.1"/>
    <property type="molecule type" value="Genomic_DNA"/>
</dbReference>